<accession>A0A395JIX2</accession>
<keyword evidence="1" id="KW-0732">Signal</keyword>
<evidence type="ECO:0000256" key="1">
    <source>
        <dbReference type="SAM" id="SignalP"/>
    </source>
</evidence>
<dbReference type="Gene3D" id="3.40.50.1980">
    <property type="entry name" value="Nitrogenase molybdenum iron protein domain"/>
    <property type="match status" value="2"/>
</dbReference>
<evidence type="ECO:0000313" key="4">
    <source>
        <dbReference type="Proteomes" id="UP000253083"/>
    </source>
</evidence>
<dbReference type="SUPFAM" id="SSF53807">
    <property type="entry name" value="Helical backbone' metal receptor"/>
    <property type="match status" value="1"/>
</dbReference>
<proteinExistence type="predicted"/>
<dbReference type="AlphaFoldDB" id="A0A395JIX2"/>
<dbReference type="PROSITE" id="PS50983">
    <property type="entry name" value="FE_B12_PBP"/>
    <property type="match status" value="1"/>
</dbReference>
<evidence type="ECO:0000259" key="2">
    <source>
        <dbReference type="PROSITE" id="PS50983"/>
    </source>
</evidence>
<organism evidence="3 4">
    <name type="scientific">Arenicella xantha</name>
    <dbReference type="NCBI Taxonomy" id="644221"/>
    <lineage>
        <taxon>Bacteria</taxon>
        <taxon>Pseudomonadati</taxon>
        <taxon>Pseudomonadota</taxon>
        <taxon>Gammaproteobacteria</taxon>
        <taxon>Arenicellales</taxon>
        <taxon>Arenicellaceae</taxon>
        <taxon>Arenicella</taxon>
    </lineage>
</organism>
<dbReference type="Proteomes" id="UP000253083">
    <property type="component" value="Unassembled WGS sequence"/>
</dbReference>
<dbReference type="InParanoid" id="A0A395JIX2"/>
<dbReference type="InterPro" id="IPR002491">
    <property type="entry name" value="ABC_transptr_periplasmic_BD"/>
</dbReference>
<dbReference type="RefSeq" id="WP_113953564.1">
    <property type="nucleotide sequence ID" value="NZ_QNRT01000002.1"/>
</dbReference>
<reference evidence="3 4" key="1">
    <citation type="submission" date="2018-06" db="EMBL/GenBank/DDBJ databases">
        <title>Genomic Encyclopedia of Type Strains, Phase IV (KMG-IV): sequencing the most valuable type-strain genomes for metagenomic binning, comparative biology and taxonomic classification.</title>
        <authorList>
            <person name="Goeker M."/>
        </authorList>
    </citation>
    <scope>NUCLEOTIDE SEQUENCE [LARGE SCALE GENOMIC DNA]</scope>
    <source>
        <strain evidence="3 4">DSM 24032</strain>
    </source>
</reference>
<sequence length="377" mass="40924">MKQSILLFLAAATVLASSQGLARISVVDIAGRTVELEKPATRVILGEGRFISIFSVLGIKQPITRIAGMMNEFELYDPDTYNAYRQAYPDIDQIENFGRTSAESVSVEKILLLNPDLAIFGLSGHGPSAQSKHITETLEAANIPVVFVDFSQEPIKHTANSVEIIGALLGASDKAFEFAERYRNSLALIEKRVAQIPLSAYPSVLFELKANASQECCLSVGKGMFADMAEFAGGRSIASDLLKGPVGQLSYEHVLSTNFDVFIGTAIGSMSRGSDADSLLLSGAGVSVNDARQSLSRFVAARKFAELDAVKNKRAYSLWHHFYNSPLNLYAIEQMAQWFHPELFADLAPQDTLKSMLSGSNPVNLNGAYSVSIEEAK</sequence>
<feature type="signal peptide" evidence="1">
    <location>
        <begin position="1"/>
        <end position="22"/>
    </location>
</feature>
<evidence type="ECO:0000313" key="3">
    <source>
        <dbReference type="EMBL" id="RBP50726.1"/>
    </source>
</evidence>
<comment type="caution">
    <text evidence="3">The sequence shown here is derived from an EMBL/GenBank/DDBJ whole genome shotgun (WGS) entry which is preliminary data.</text>
</comment>
<dbReference type="Pfam" id="PF01497">
    <property type="entry name" value="Peripla_BP_2"/>
    <property type="match status" value="1"/>
</dbReference>
<dbReference type="EMBL" id="QNRT01000002">
    <property type="protein sequence ID" value="RBP50726.1"/>
    <property type="molecule type" value="Genomic_DNA"/>
</dbReference>
<name>A0A395JIX2_9GAMM</name>
<dbReference type="OrthoDB" id="9775594at2"/>
<dbReference type="PANTHER" id="PTHR30535">
    <property type="entry name" value="VITAMIN B12-BINDING PROTEIN"/>
    <property type="match status" value="1"/>
</dbReference>
<feature type="chain" id="PRO_5017431278" evidence="1">
    <location>
        <begin position="23"/>
        <end position="377"/>
    </location>
</feature>
<feature type="domain" description="Fe/B12 periplasmic-binding" evidence="2">
    <location>
        <begin position="42"/>
        <end position="347"/>
    </location>
</feature>
<gene>
    <name evidence="3" type="ORF">DFR28_102137</name>
</gene>
<dbReference type="InterPro" id="IPR050902">
    <property type="entry name" value="ABC_Transporter_SBP"/>
</dbReference>
<dbReference type="PANTHER" id="PTHR30535:SF34">
    <property type="entry name" value="MOLYBDATE-BINDING PROTEIN MOLA"/>
    <property type="match status" value="1"/>
</dbReference>
<keyword evidence="4" id="KW-1185">Reference proteome</keyword>
<protein>
    <submittedName>
        <fullName evidence="3">Iron complex transport system substrate-binding protein</fullName>
    </submittedName>
</protein>